<dbReference type="GO" id="GO:0005886">
    <property type="term" value="C:plasma membrane"/>
    <property type="evidence" value="ECO:0007669"/>
    <property type="project" value="TreeGrafter"/>
</dbReference>
<dbReference type="Gene3D" id="2.40.50.100">
    <property type="match status" value="1"/>
</dbReference>
<name>A0A101CY81_9RHOB</name>
<evidence type="ECO:0000259" key="3">
    <source>
        <dbReference type="Pfam" id="PF25917"/>
    </source>
</evidence>
<feature type="signal peptide" evidence="2">
    <location>
        <begin position="1"/>
        <end position="19"/>
    </location>
</feature>
<dbReference type="Proteomes" id="UP000053791">
    <property type="component" value="Unassembled WGS sequence"/>
</dbReference>
<dbReference type="Pfam" id="PF25917">
    <property type="entry name" value="BSH_RND"/>
    <property type="match status" value="1"/>
</dbReference>
<sequence>MLRIVVFLFLTLVAPPLRAQDAPVFSGRIEALNKAAVSNAIASTVIGIHFEPGQRVREGDLLFTLDATDFELALATERANVLRAEATLTSARSDYERLKHLESRGSATGVQLLKAEVAQAFADAVRAETQAKLRAAELNMERTRIHAPISGVIGAPMVSVGEYVKKGRDPLAEIVQLDPIGLSYEIPYVQRLDELNLEDMRFPESLLESVELQLRISEDWVYPLPARPTNVSAEVDAETGTLTVRARVDNPNELLRPGMRITVHPRLRSP</sequence>
<gene>
    <name evidence="5" type="ORF">AVO45_00885</name>
</gene>
<accession>A0A101CY81</accession>
<dbReference type="InterPro" id="IPR006143">
    <property type="entry name" value="RND_pump_MFP"/>
</dbReference>
<organism evidence="5 6">
    <name type="scientific">Ruegeria marisrubri</name>
    <dbReference type="NCBI Taxonomy" id="1685379"/>
    <lineage>
        <taxon>Bacteria</taxon>
        <taxon>Pseudomonadati</taxon>
        <taxon>Pseudomonadota</taxon>
        <taxon>Alphaproteobacteria</taxon>
        <taxon>Rhodobacterales</taxon>
        <taxon>Roseobacteraceae</taxon>
        <taxon>Ruegeria</taxon>
    </lineage>
</organism>
<keyword evidence="6" id="KW-1185">Reference proteome</keyword>
<evidence type="ECO:0000313" key="5">
    <source>
        <dbReference type="EMBL" id="KUJ85581.1"/>
    </source>
</evidence>
<evidence type="ECO:0000259" key="4">
    <source>
        <dbReference type="Pfam" id="PF25954"/>
    </source>
</evidence>
<feature type="domain" description="CusB-like beta-barrel" evidence="4">
    <location>
        <begin position="226"/>
        <end position="264"/>
    </location>
</feature>
<evidence type="ECO:0000256" key="2">
    <source>
        <dbReference type="SAM" id="SignalP"/>
    </source>
</evidence>
<keyword evidence="2" id="KW-0732">Signal</keyword>
<dbReference type="GO" id="GO:0046677">
    <property type="term" value="P:response to antibiotic"/>
    <property type="evidence" value="ECO:0007669"/>
    <property type="project" value="TreeGrafter"/>
</dbReference>
<dbReference type="Pfam" id="PF25954">
    <property type="entry name" value="Beta-barrel_RND_2"/>
    <property type="match status" value="1"/>
</dbReference>
<dbReference type="PANTHER" id="PTHR30158">
    <property type="entry name" value="ACRA/E-RELATED COMPONENT OF DRUG EFFLUX TRANSPORTER"/>
    <property type="match status" value="1"/>
</dbReference>
<evidence type="ECO:0000256" key="1">
    <source>
        <dbReference type="ARBA" id="ARBA00009477"/>
    </source>
</evidence>
<proteinExistence type="inferred from homology"/>
<feature type="domain" description="Multidrug resistance protein MdtA-like barrel-sandwich hybrid" evidence="3">
    <location>
        <begin position="34"/>
        <end position="168"/>
    </location>
</feature>
<dbReference type="EMBL" id="LQBQ01000001">
    <property type="protein sequence ID" value="KUJ85581.1"/>
    <property type="molecule type" value="Genomic_DNA"/>
</dbReference>
<feature type="chain" id="PRO_5007095562" evidence="2">
    <location>
        <begin position="20"/>
        <end position="270"/>
    </location>
</feature>
<dbReference type="Gene3D" id="2.40.30.170">
    <property type="match status" value="1"/>
</dbReference>
<dbReference type="GO" id="GO:0030313">
    <property type="term" value="C:cell envelope"/>
    <property type="evidence" value="ECO:0007669"/>
    <property type="project" value="UniProtKB-SubCell"/>
</dbReference>
<dbReference type="InterPro" id="IPR058625">
    <property type="entry name" value="MdtA-like_BSH"/>
</dbReference>
<comment type="similarity">
    <text evidence="1">Belongs to the membrane fusion protein (MFP) (TC 8.A.1) family.</text>
</comment>
<protein>
    <submittedName>
        <fullName evidence="5">Uncharacterized protein</fullName>
    </submittedName>
</protein>
<dbReference type="AlphaFoldDB" id="A0A101CY81"/>
<reference evidence="5 6" key="1">
    <citation type="submission" date="2015-12" db="EMBL/GenBank/DDBJ databases">
        <authorList>
            <person name="Shamseldin A."/>
            <person name="Moawad H."/>
            <person name="Abd El-Rahim W.M."/>
            <person name="Sadowsky M.J."/>
        </authorList>
    </citation>
    <scope>NUCLEOTIDE SEQUENCE [LARGE SCALE GENOMIC DNA]</scope>
    <source>
        <strain evidence="5 6">ZGT118</strain>
    </source>
</reference>
<dbReference type="STRING" id="1685379.AVO45_00885"/>
<evidence type="ECO:0000313" key="6">
    <source>
        <dbReference type="Proteomes" id="UP000053791"/>
    </source>
</evidence>
<dbReference type="SUPFAM" id="SSF111369">
    <property type="entry name" value="HlyD-like secretion proteins"/>
    <property type="match status" value="1"/>
</dbReference>
<dbReference type="Gene3D" id="1.10.287.470">
    <property type="entry name" value="Helix hairpin bin"/>
    <property type="match status" value="1"/>
</dbReference>
<dbReference type="NCBIfam" id="TIGR01730">
    <property type="entry name" value="RND_mfp"/>
    <property type="match status" value="1"/>
</dbReference>
<dbReference type="GO" id="GO:0022857">
    <property type="term" value="F:transmembrane transporter activity"/>
    <property type="evidence" value="ECO:0007669"/>
    <property type="project" value="InterPro"/>
</dbReference>
<comment type="caution">
    <text evidence="5">The sequence shown here is derived from an EMBL/GenBank/DDBJ whole genome shotgun (WGS) entry which is preliminary data.</text>
</comment>
<dbReference type="InterPro" id="IPR058792">
    <property type="entry name" value="Beta-barrel_RND_2"/>
</dbReference>